<feature type="non-terminal residue" evidence="2">
    <location>
        <position position="1"/>
    </location>
</feature>
<keyword evidence="1" id="KW-1133">Transmembrane helix</keyword>
<dbReference type="AlphaFoldDB" id="A0A0P8D580"/>
<dbReference type="STRING" id="1666911.HLUCCA11_24440"/>
<comment type="caution">
    <text evidence="2">The sequence shown here is derived from an EMBL/GenBank/DDBJ whole genome shotgun (WGS) entry which is preliminary data.</text>
</comment>
<evidence type="ECO:0000313" key="3">
    <source>
        <dbReference type="Proteomes" id="UP000050465"/>
    </source>
</evidence>
<dbReference type="Proteomes" id="UP000050465">
    <property type="component" value="Unassembled WGS sequence"/>
</dbReference>
<evidence type="ECO:0000313" key="2">
    <source>
        <dbReference type="EMBL" id="KPQ31094.1"/>
    </source>
</evidence>
<keyword evidence="1" id="KW-0812">Transmembrane</keyword>
<feature type="transmembrane region" description="Helical" evidence="1">
    <location>
        <begin position="40"/>
        <end position="62"/>
    </location>
</feature>
<sequence length="68" mass="7253">QQSQQLQAEAEQLAARAIAAAQMTAAQQIDDISKKLRHAYYLEAAGIAFLGASVMLVTGWFLGRFGAG</sequence>
<organism evidence="2 3">
    <name type="scientific">Phormidesmis priestleyi Ana</name>
    <dbReference type="NCBI Taxonomy" id="1666911"/>
    <lineage>
        <taxon>Bacteria</taxon>
        <taxon>Bacillati</taxon>
        <taxon>Cyanobacteriota</taxon>
        <taxon>Cyanophyceae</taxon>
        <taxon>Leptolyngbyales</taxon>
        <taxon>Leptolyngbyaceae</taxon>
        <taxon>Phormidesmis</taxon>
    </lineage>
</organism>
<proteinExistence type="predicted"/>
<accession>A0A0P8D580</accession>
<name>A0A0P8D580_9CYAN</name>
<gene>
    <name evidence="2" type="ORF">HLUCCA11_24440</name>
</gene>
<protein>
    <submittedName>
        <fullName evidence="2">Uncharacterized protein</fullName>
    </submittedName>
</protein>
<reference evidence="2 3" key="1">
    <citation type="submission" date="2015-09" db="EMBL/GenBank/DDBJ databases">
        <title>Identification and resolution of microdiversity through metagenomic sequencing of parallel consortia.</title>
        <authorList>
            <person name="Nelson W.C."/>
            <person name="Romine M.F."/>
            <person name="Lindemann S.R."/>
        </authorList>
    </citation>
    <scope>NUCLEOTIDE SEQUENCE [LARGE SCALE GENOMIC DNA]</scope>
    <source>
        <strain evidence="2">Ana</strain>
    </source>
</reference>
<dbReference type="EMBL" id="LJZR01000127">
    <property type="protein sequence ID" value="KPQ31094.1"/>
    <property type="molecule type" value="Genomic_DNA"/>
</dbReference>
<keyword evidence="1" id="KW-0472">Membrane</keyword>
<evidence type="ECO:0000256" key="1">
    <source>
        <dbReference type="SAM" id="Phobius"/>
    </source>
</evidence>